<dbReference type="EMBL" id="FOVR01000010">
    <property type="protein sequence ID" value="SFO65582.1"/>
    <property type="molecule type" value="Genomic_DNA"/>
</dbReference>
<dbReference type="SMART" id="SM00244">
    <property type="entry name" value="PHB"/>
    <property type="match status" value="1"/>
</dbReference>
<comment type="subcellular location">
    <subcellularLocation>
        <location evidence="1">Membrane</location>
        <topology evidence="1">Single-pass membrane protein</topology>
    </subcellularLocation>
</comment>
<gene>
    <name evidence="10" type="ORF">SAMN04488056_11075</name>
</gene>
<evidence type="ECO:0000313" key="10">
    <source>
        <dbReference type="EMBL" id="SFO65582.1"/>
    </source>
</evidence>
<keyword evidence="4 8" id="KW-1133">Transmembrane helix</keyword>
<dbReference type="GO" id="GO:0016020">
    <property type="term" value="C:membrane"/>
    <property type="evidence" value="ECO:0007669"/>
    <property type="project" value="UniProtKB-SubCell"/>
</dbReference>
<dbReference type="OrthoDB" id="9812991at2"/>
<dbReference type="RefSeq" id="WP_090074259.1">
    <property type="nucleotide sequence ID" value="NZ_FOVR01000010.1"/>
</dbReference>
<evidence type="ECO:0000256" key="2">
    <source>
        <dbReference type="ARBA" id="ARBA00007862"/>
    </source>
</evidence>
<feature type="domain" description="Band 7" evidence="9">
    <location>
        <begin position="21"/>
        <end position="183"/>
    </location>
</feature>
<proteinExistence type="inferred from homology"/>
<evidence type="ECO:0000256" key="8">
    <source>
        <dbReference type="SAM" id="Phobius"/>
    </source>
</evidence>
<reference evidence="10 11" key="1">
    <citation type="submission" date="2016-10" db="EMBL/GenBank/DDBJ databases">
        <authorList>
            <person name="de Groot N.N."/>
        </authorList>
    </citation>
    <scope>NUCLEOTIDE SEQUENCE [LARGE SCALE GENOMIC DNA]</scope>
    <source>
        <strain evidence="10 11">CGMCC 1.9157</strain>
    </source>
</reference>
<dbReference type="PIRSF" id="PIRSF005651">
    <property type="entry name" value="HflC"/>
    <property type="match status" value="1"/>
</dbReference>
<dbReference type="SUPFAM" id="SSF117892">
    <property type="entry name" value="Band 7/SPFH domain"/>
    <property type="match status" value="1"/>
</dbReference>
<dbReference type="InterPro" id="IPR036013">
    <property type="entry name" value="Band_7/SPFH_dom_sf"/>
</dbReference>
<name>A0A1I5IYL4_9HYPH</name>
<keyword evidence="11" id="KW-1185">Reference proteome</keyword>
<dbReference type="AlphaFoldDB" id="A0A1I5IYL4"/>
<keyword evidence="10" id="KW-0378">Hydrolase</keyword>
<dbReference type="Pfam" id="PF01145">
    <property type="entry name" value="Band_7"/>
    <property type="match status" value="1"/>
</dbReference>
<evidence type="ECO:0000313" key="11">
    <source>
        <dbReference type="Proteomes" id="UP000199236"/>
    </source>
</evidence>
<dbReference type="GO" id="GO:0006508">
    <property type="term" value="P:proteolysis"/>
    <property type="evidence" value="ECO:0007669"/>
    <property type="project" value="UniProtKB-KW"/>
</dbReference>
<sequence>MSVKSVFALVIAAVIAVLLYGSVFLIYPHEQAVVTQFGRIERAVREPGLYFKTPFIQSVEYLDKRARYLEQSEREVIASGKKRLLVDSFARYEISDPIVFKRQAKFLSNFESQLNGFMEASLRDVVAEYTFKDIVRDKRDELVELIRKSVDEKTQRLGVSLVDYRIRRADLPQENSEAVYRQMQTERQQEANGIRADGEKLSQQIRSVADRNATVIIANAKRDAEIQRGVGDALRNNIFAAAYGKNADFFEFYRTMKAYENSLSNGDTRLVLSPDGEFFSYFNNAGDSPAAIAPAADASSDAAEPVAPASNDVAATPAVSPSVAPDVVEDPAVSTN</sequence>
<evidence type="ECO:0000256" key="3">
    <source>
        <dbReference type="ARBA" id="ARBA00022692"/>
    </source>
</evidence>
<dbReference type="PANTHER" id="PTHR42911">
    <property type="entry name" value="MODULATOR OF FTSH PROTEASE HFLC"/>
    <property type="match status" value="1"/>
</dbReference>
<dbReference type="Gene3D" id="3.30.479.30">
    <property type="entry name" value="Band 7 domain"/>
    <property type="match status" value="1"/>
</dbReference>
<evidence type="ECO:0000256" key="7">
    <source>
        <dbReference type="SAM" id="MobiDB-lite"/>
    </source>
</evidence>
<evidence type="ECO:0000256" key="1">
    <source>
        <dbReference type="ARBA" id="ARBA00004167"/>
    </source>
</evidence>
<feature type="region of interest" description="Disordered" evidence="7">
    <location>
        <begin position="293"/>
        <end position="336"/>
    </location>
</feature>
<keyword evidence="3 8" id="KW-0812">Transmembrane</keyword>
<accession>A0A1I5IYL4</accession>
<dbReference type="CDD" id="cd03405">
    <property type="entry name" value="SPFH_HflC"/>
    <property type="match status" value="1"/>
</dbReference>
<dbReference type="GO" id="GO:0008233">
    <property type="term" value="F:peptidase activity"/>
    <property type="evidence" value="ECO:0007669"/>
    <property type="project" value="UniProtKB-KW"/>
</dbReference>
<comment type="similarity">
    <text evidence="2 6">Belongs to the band 7/mec-2 family. HflC subfamily.</text>
</comment>
<evidence type="ECO:0000256" key="5">
    <source>
        <dbReference type="ARBA" id="ARBA00023136"/>
    </source>
</evidence>
<feature type="transmembrane region" description="Helical" evidence="8">
    <location>
        <begin position="6"/>
        <end position="27"/>
    </location>
</feature>
<dbReference type="InterPro" id="IPR001107">
    <property type="entry name" value="Band_7"/>
</dbReference>
<dbReference type="PANTHER" id="PTHR42911:SF1">
    <property type="entry name" value="MODULATOR OF FTSH PROTEASE HFLC"/>
    <property type="match status" value="1"/>
</dbReference>
<keyword evidence="5 8" id="KW-0472">Membrane</keyword>
<evidence type="ECO:0000259" key="9">
    <source>
        <dbReference type="SMART" id="SM00244"/>
    </source>
</evidence>
<protein>
    <recommendedName>
        <fullName evidence="6">Protein HflC</fullName>
    </recommendedName>
</protein>
<evidence type="ECO:0000256" key="6">
    <source>
        <dbReference type="PIRNR" id="PIRNR005651"/>
    </source>
</evidence>
<organism evidence="10 11">
    <name type="scientific">Cohaesibacter marisflavi</name>
    <dbReference type="NCBI Taxonomy" id="655353"/>
    <lineage>
        <taxon>Bacteria</taxon>
        <taxon>Pseudomonadati</taxon>
        <taxon>Pseudomonadota</taxon>
        <taxon>Alphaproteobacteria</taxon>
        <taxon>Hyphomicrobiales</taxon>
        <taxon>Cohaesibacteraceae</taxon>
    </lineage>
</organism>
<dbReference type="Proteomes" id="UP000199236">
    <property type="component" value="Unassembled WGS sequence"/>
</dbReference>
<keyword evidence="10" id="KW-0645">Protease</keyword>
<comment type="function">
    <text evidence="6">HflC and HflK could regulate a protease.</text>
</comment>
<dbReference type="InterPro" id="IPR010200">
    <property type="entry name" value="HflC"/>
</dbReference>
<dbReference type="STRING" id="655353.SAMN04488056_11075"/>
<evidence type="ECO:0000256" key="4">
    <source>
        <dbReference type="ARBA" id="ARBA00022989"/>
    </source>
</evidence>